<dbReference type="EMBL" id="FOTS01000024">
    <property type="protein sequence ID" value="SFL89310.1"/>
    <property type="molecule type" value="Genomic_DNA"/>
</dbReference>
<organism evidence="1 2">
    <name type="scientific">Pelosinus propionicus DSM 13327</name>
    <dbReference type="NCBI Taxonomy" id="1123291"/>
    <lineage>
        <taxon>Bacteria</taxon>
        <taxon>Bacillati</taxon>
        <taxon>Bacillota</taxon>
        <taxon>Negativicutes</taxon>
        <taxon>Selenomonadales</taxon>
        <taxon>Sporomusaceae</taxon>
        <taxon>Pelosinus</taxon>
    </lineage>
</organism>
<sequence length="45" mass="5025">MPKYWPRAGMNCTKNPVPEAHKGCLANQVLASHESVLKKVYLGEK</sequence>
<evidence type="ECO:0000313" key="1">
    <source>
        <dbReference type="EMBL" id="SFL89310.1"/>
    </source>
</evidence>
<evidence type="ECO:0000313" key="2">
    <source>
        <dbReference type="Proteomes" id="UP000199520"/>
    </source>
</evidence>
<gene>
    <name evidence="1" type="ORF">SAMN04490355_102431</name>
</gene>
<name>A0A1I4LEG0_9FIRM</name>
<accession>A0A1I4LEG0</accession>
<proteinExistence type="predicted"/>
<dbReference type="Proteomes" id="UP000199520">
    <property type="component" value="Unassembled WGS sequence"/>
</dbReference>
<dbReference type="AlphaFoldDB" id="A0A1I4LEG0"/>
<reference evidence="2" key="1">
    <citation type="submission" date="2016-10" db="EMBL/GenBank/DDBJ databases">
        <authorList>
            <person name="Varghese N."/>
            <person name="Submissions S."/>
        </authorList>
    </citation>
    <scope>NUCLEOTIDE SEQUENCE [LARGE SCALE GENOMIC DNA]</scope>
    <source>
        <strain evidence="2">DSM 13327</strain>
    </source>
</reference>
<dbReference type="STRING" id="1123291.SAMN04490355_102431"/>
<keyword evidence="2" id="KW-1185">Reference proteome</keyword>
<protein>
    <submittedName>
        <fullName evidence="1">Uncharacterized protein</fullName>
    </submittedName>
</protein>
<dbReference type="RefSeq" id="WP_175490550.1">
    <property type="nucleotide sequence ID" value="NZ_FOTS01000024.1"/>
</dbReference>